<dbReference type="STRING" id="1443111.Z949_990"/>
<dbReference type="InterPro" id="IPR051785">
    <property type="entry name" value="MMCE/EMCE_epimerase"/>
</dbReference>
<dbReference type="PANTHER" id="PTHR43048:SF6">
    <property type="entry name" value="BLR8189 PROTEIN"/>
    <property type="match status" value="1"/>
</dbReference>
<dbReference type="InterPro" id="IPR029068">
    <property type="entry name" value="Glyas_Bleomycin-R_OHBP_Dase"/>
</dbReference>
<evidence type="ECO:0000313" key="4">
    <source>
        <dbReference type="Proteomes" id="UP000284407"/>
    </source>
</evidence>
<evidence type="ECO:0000256" key="1">
    <source>
        <dbReference type="ARBA" id="ARBA00022723"/>
    </source>
</evidence>
<dbReference type="EMBL" id="RAQK01000002">
    <property type="protein sequence ID" value="RKE94359.1"/>
    <property type="molecule type" value="Genomic_DNA"/>
</dbReference>
<accession>A0A420DJG6</accession>
<proteinExistence type="predicted"/>
<name>A0A420DJG6_9RHOB</name>
<dbReference type="PROSITE" id="PS51819">
    <property type="entry name" value="VOC"/>
    <property type="match status" value="1"/>
</dbReference>
<dbReference type="OrthoDB" id="2613830at2"/>
<keyword evidence="3" id="KW-0456">Lyase</keyword>
<dbReference type="GO" id="GO:0004493">
    <property type="term" value="F:methylmalonyl-CoA epimerase activity"/>
    <property type="evidence" value="ECO:0007669"/>
    <property type="project" value="TreeGrafter"/>
</dbReference>
<sequence length="165" mass="18424">MTPTPRTFSHIGLSVPDLDAAVKFYSEVLGFYVVMQPSEAVEDDSAIGVMCTDVFGPGWGSLRIAHLATADGIGIEIFEFPGNYAPEDNLEHKRQGTFHFAVQDPDVEGLTKRIVAAGGRQRMPVREYFPDKKPYRMVYVEDPFGIVFEIYSHSYELTYSAGAYE</sequence>
<organism evidence="3 4">
    <name type="scientific">Sulfitobacter guttiformis</name>
    <dbReference type="NCBI Taxonomy" id="74349"/>
    <lineage>
        <taxon>Bacteria</taxon>
        <taxon>Pseudomonadati</taxon>
        <taxon>Pseudomonadota</taxon>
        <taxon>Alphaproteobacteria</taxon>
        <taxon>Rhodobacterales</taxon>
        <taxon>Roseobacteraceae</taxon>
        <taxon>Sulfitobacter</taxon>
    </lineage>
</organism>
<comment type="caution">
    <text evidence="3">The sequence shown here is derived from an EMBL/GenBank/DDBJ whole genome shotgun (WGS) entry which is preliminary data.</text>
</comment>
<dbReference type="SUPFAM" id="SSF54593">
    <property type="entry name" value="Glyoxalase/Bleomycin resistance protein/Dihydroxybiphenyl dioxygenase"/>
    <property type="match status" value="1"/>
</dbReference>
<reference evidence="3 4" key="1">
    <citation type="submission" date="2018-09" db="EMBL/GenBank/DDBJ databases">
        <title>Genomic Encyclopedia of Archaeal and Bacterial Type Strains, Phase II (KMG-II): from individual species to whole genera.</title>
        <authorList>
            <person name="Goeker M."/>
        </authorList>
    </citation>
    <scope>NUCLEOTIDE SEQUENCE [LARGE SCALE GENOMIC DNA]</scope>
    <source>
        <strain evidence="3 4">DSM 11458</strain>
    </source>
</reference>
<dbReference type="InterPro" id="IPR018146">
    <property type="entry name" value="Glyoxalase_1_CS"/>
</dbReference>
<dbReference type="Proteomes" id="UP000284407">
    <property type="component" value="Unassembled WGS sequence"/>
</dbReference>
<dbReference type="CDD" id="cd16361">
    <property type="entry name" value="VOC_ShValD_like"/>
    <property type="match status" value="1"/>
</dbReference>
<dbReference type="GO" id="GO:0004462">
    <property type="term" value="F:lactoylglutathione lyase activity"/>
    <property type="evidence" value="ECO:0007669"/>
    <property type="project" value="InterPro"/>
</dbReference>
<dbReference type="NCBIfam" id="TIGR03645">
    <property type="entry name" value="glyox_marine"/>
    <property type="match status" value="1"/>
</dbReference>
<dbReference type="InterPro" id="IPR037523">
    <property type="entry name" value="VOC_core"/>
</dbReference>
<dbReference type="InterPro" id="IPR004360">
    <property type="entry name" value="Glyas_Fos-R_dOase_dom"/>
</dbReference>
<protein>
    <submittedName>
        <fullName evidence="3">Lactoylglutathione lyase family protein</fullName>
    </submittedName>
</protein>
<feature type="domain" description="VOC" evidence="2">
    <location>
        <begin position="7"/>
        <end position="153"/>
    </location>
</feature>
<dbReference type="Pfam" id="PF00903">
    <property type="entry name" value="Glyoxalase"/>
    <property type="match status" value="1"/>
</dbReference>
<keyword evidence="4" id="KW-1185">Reference proteome</keyword>
<dbReference type="RefSeq" id="WP_025061606.1">
    <property type="nucleotide sequence ID" value="NZ_RAQK01000002.1"/>
</dbReference>
<evidence type="ECO:0000259" key="2">
    <source>
        <dbReference type="PROSITE" id="PS51819"/>
    </source>
</evidence>
<dbReference type="InterPro" id="IPR019883">
    <property type="entry name" value="Lactoylglutathione_lyase"/>
</dbReference>
<dbReference type="Gene3D" id="3.10.180.10">
    <property type="entry name" value="2,3-Dihydroxybiphenyl 1,2-Dioxygenase, domain 1"/>
    <property type="match status" value="1"/>
</dbReference>
<dbReference type="GO" id="GO:0046491">
    <property type="term" value="P:L-methylmalonyl-CoA metabolic process"/>
    <property type="evidence" value="ECO:0007669"/>
    <property type="project" value="TreeGrafter"/>
</dbReference>
<dbReference type="PANTHER" id="PTHR43048">
    <property type="entry name" value="METHYLMALONYL-COA EPIMERASE"/>
    <property type="match status" value="1"/>
</dbReference>
<dbReference type="GO" id="GO:0046872">
    <property type="term" value="F:metal ion binding"/>
    <property type="evidence" value="ECO:0007669"/>
    <property type="project" value="UniProtKB-KW"/>
</dbReference>
<gene>
    <name evidence="3" type="ORF">C8N30_3484</name>
</gene>
<keyword evidence="1" id="KW-0479">Metal-binding</keyword>
<evidence type="ECO:0000313" key="3">
    <source>
        <dbReference type="EMBL" id="RKE94359.1"/>
    </source>
</evidence>
<dbReference type="PROSITE" id="PS00934">
    <property type="entry name" value="GLYOXALASE_I_1"/>
    <property type="match status" value="1"/>
</dbReference>
<dbReference type="AlphaFoldDB" id="A0A420DJG6"/>